<keyword evidence="2" id="KW-0808">Transferase</keyword>
<dbReference type="NCBIfam" id="NF006743">
    <property type="entry name" value="PRK09270.1-2"/>
    <property type="match status" value="1"/>
</dbReference>
<dbReference type="RefSeq" id="WP_377185092.1">
    <property type="nucleotide sequence ID" value="NZ_JBHUOG010000002.1"/>
</dbReference>
<sequence length="243" mass="25852">MTGPLDTVRAHGLPDPLDALVDRASALVPAEGRAVLGIAGSPGAGKTSLAVRLTELLNARFQEGRDGSPGPFAAHLPMDGFHLAESTLGRLGRLDRKGAIDTFDGWGFVALLERLRAETQHTVYAPGFDRRVEEPIAGEIAVEPGTRLVVVEGNYLLATDDPWARVKGLLDESWFCSTADDVRADRLVARHQEGGRSEEDARAWAEDVDRRNAVLIEATRSRADLIVSGDGAGVPGGRSTVGG</sequence>
<dbReference type="GO" id="GO:0016301">
    <property type="term" value="F:kinase activity"/>
    <property type="evidence" value="ECO:0007669"/>
    <property type="project" value="UniProtKB-KW"/>
</dbReference>
<feature type="domain" description="Phosphoribulokinase/uridine kinase" evidence="1">
    <location>
        <begin position="35"/>
        <end position="227"/>
    </location>
</feature>
<accession>A0ABW5VYN0</accession>
<protein>
    <submittedName>
        <fullName evidence="2">Nucleoside/nucleotide kinase family protein</fullName>
    </submittedName>
</protein>
<keyword evidence="3" id="KW-1185">Reference proteome</keyword>
<proteinExistence type="predicted"/>
<evidence type="ECO:0000313" key="2">
    <source>
        <dbReference type="EMBL" id="MFD2795221.1"/>
    </source>
</evidence>
<dbReference type="InterPro" id="IPR027417">
    <property type="entry name" value="P-loop_NTPase"/>
</dbReference>
<reference evidence="3" key="1">
    <citation type="journal article" date="2019" name="Int. J. Syst. Evol. Microbiol.">
        <title>The Global Catalogue of Microorganisms (GCM) 10K type strain sequencing project: providing services to taxonomists for standard genome sequencing and annotation.</title>
        <authorList>
            <consortium name="The Broad Institute Genomics Platform"/>
            <consortium name="The Broad Institute Genome Sequencing Center for Infectious Disease"/>
            <person name="Wu L."/>
            <person name="Ma J."/>
        </authorList>
    </citation>
    <scope>NUCLEOTIDE SEQUENCE [LARGE SCALE GENOMIC DNA]</scope>
    <source>
        <strain evidence="3">CCM 7044</strain>
    </source>
</reference>
<dbReference type="Proteomes" id="UP001597479">
    <property type="component" value="Unassembled WGS sequence"/>
</dbReference>
<evidence type="ECO:0000313" key="3">
    <source>
        <dbReference type="Proteomes" id="UP001597479"/>
    </source>
</evidence>
<organism evidence="2 3">
    <name type="scientific">Promicromonospora vindobonensis</name>
    <dbReference type="NCBI Taxonomy" id="195748"/>
    <lineage>
        <taxon>Bacteria</taxon>
        <taxon>Bacillati</taxon>
        <taxon>Actinomycetota</taxon>
        <taxon>Actinomycetes</taxon>
        <taxon>Micrococcales</taxon>
        <taxon>Promicromonosporaceae</taxon>
        <taxon>Promicromonospora</taxon>
    </lineage>
</organism>
<dbReference type="SUPFAM" id="SSF52540">
    <property type="entry name" value="P-loop containing nucleoside triphosphate hydrolases"/>
    <property type="match status" value="1"/>
</dbReference>
<dbReference type="EMBL" id="JBHUOG010000002">
    <property type="protein sequence ID" value="MFD2795221.1"/>
    <property type="molecule type" value="Genomic_DNA"/>
</dbReference>
<evidence type="ECO:0000259" key="1">
    <source>
        <dbReference type="Pfam" id="PF00485"/>
    </source>
</evidence>
<gene>
    <name evidence="2" type="ORF">ACFS27_16805</name>
</gene>
<dbReference type="PANTHER" id="PTHR10285">
    <property type="entry name" value="URIDINE KINASE"/>
    <property type="match status" value="1"/>
</dbReference>
<dbReference type="Gene3D" id="3.40.50.300">
    <property type="entry name" value="P-loop containing nucleotide triphosphate hydrolases"/>
    <property type="match status" value="1"/>
</dbReference>
<dbReference type="InterPro" id="IPR006083">
    <property type="entry name" value="PRK/URK"/>
</dbReference>
<comment type="caution">
    <text evidence="2">The sequence shown here is derived from an EMBL/GenBank/DDBJ whole genome shotgun (WGS) entry which is preliminary data.</text>
</comment>
<dbReference type="Pfam" id="PF00485">
    <property type="entry name" value="PRK"/>
    <property type="match status" value="1"/>
</dbReference>
<keyword evidence="2" id="KW-0418">Kinase</keyword>
<name>A0ABW5VYN0_9MICO</name>